<evidence type="ECO:0000256" key="5">
    <source>
        <dbReference type="ARBA" id="ARBA00023242"/>
    </source>
</evidence>
<dbReference type="SUPFAM" id="SSF158573">
    <property type="entry name" value="GINS helical bundle-like"/>
    <property type="match status" value="1"/>
</dbReference>
<comment type="similarity">
    <text evidence="2 6">Belongs to the GINS4/SLD5 family.</text>
</comment>
<evidence type="ECO:0000256" key="6">
    <source>
        <dbReference type="PIRNR" id="PIRNR007764"/>
    </source>
</evidence>
<dbReference type="GeneID" id="30037023"/>
<dbReference type="GO" id="GO:0006261">
    <property type="term" value="P:DNA-templated DNA replication"/>
    <property type="evidence" value="ECO:0007669"/>
    <property type="project" value="InterPro"/>
</dbReference>
<gene>
    <name evidence="9" type="primary">SLD5</name>
    <name evidence="9" type="ORF">AWJ20_4847</name>
</gene>
<feature type="domain" description="GINS subunit" evidence="7">
    <location>
        <begin position="73"/>
        <end position="170"/>
    </location>
</feature>
<keyword evidence="10" id="KW-1185">Reference proteome</keyword>
<dbReference type="GO" id="GO:0000811">
    <property type="term" value="C:GINS complex"/>
    <property type="evidence" value="ECO:0007669"/>
    <property type="project" value="UniProtKB-UniRule"/>
</dbReference>
<proteinExistence type="inferred from homology"/>
<dbReference type="PIRSF" id="PIRSF007764">
    <property type="entry name" value="Sld5"/>
    <property type="match status" value="1"/>
</dbReference>
<evidence type="ECO:0000259" key="7">
    <source>
        <dbReference type="Pfam" id="PF05916"/>
    </source>
</evidence>
<dbReference type="Gene3D" id="1.20.58.1030">
    <property type="match status" value="1"/>
</dbReference>
<dbReference type="InterPro" id="IPR008591">
    <property type="entry name" value="GINS_Sld5"/>
</dbReference>
<dbReference type="PANTHER" id="PTHR21206:SF0">
    <property type="entry name" value="DNA REPLICATION COMPLEX GINS PROTEIN SLD5"/>
    <property type="match status" value="1"/>
</dbReference>
<organism evidence="9 10">
    <name type="scientific">Sugiyamaella lignohabitans</name>
    <dbReference type="NCBI Taxonomy" id="796027"/>
    <lineage>
        <taxon>Eukaryota</taxon>
        <taxon>Fungi</taxon>
        <taxon>Dikarya</taxon>
        <taxon>Ascomycota</taxon>
        <taxon>Saccharomycotina</taxon>
        <taxon>Dipodascomycetes</taxon>
        <taxon>Dipodascales</taxon>
        <taxon>Trichomonascaceae</taxon>
        <taxon>Sugiyamaella</taxon>
    </lineage>
</organism>
<dbReference type="InterPro" id="IPR031633">
    <property type="entry name" value="SLD5_C"/>
</dbReference>
<protein>
    <recommendedName>
        <fullName evidence="3 6">DNA replication complex GINS protein SLD5</fullName>
    </recommendedName>
</protein>
<dbReference type="InterPro" id="IPR021151">
    <property type="entry name" value="GINS_A"/>
</dbReference>
<evidence type="ECO:0000313" key="10">
    <source>
        <dbReference type="Proteomes" id="UP000189580"/>
    </source>
</evidence>
<keyword evidence="5 6" id="KW-0539">Nucleus</keyword>
<dbReference type="RefSeq" id="XP_018736373.1">
    <property type="nucleotide sequence ID" value="XM_018881945.1"/>
</dbReference>
<feature type="domain" description="DNA replication complex GINS protein SLD5 C-terminal" evidence="8">
    <location>
        <begin position="197"/>
        <end position="249"/>
    </location>
</feature>
<dbReference type="InterPro" id="IPR036224">
    <property type="entry name" value="GINS_bundle-like_dom_sf"/>
</dbReference>
<reference evidence="9 10" key="1">
    <citation type="submission" date="2016-02" db="EMBL/GenBank/DDBJ databases">
        <title>Complete genome sequence and transcriptome regulation of the pentose utilising yeast Sugiyamaella lignohabitans.</title>
        <authorList>
            <person name="Bellasio M."/>
            <person name="Peymann A."/>
            <person name="Valli M."/>
            <person name="Sipitzky M."/>
            <person name="Graf A."/>
            <person name="Sauer M."/>
            <person name="Marx H."/>
            <person name="Mattanovich D."/>
        </authorList>
    </citation>
    <scope>NUCLEOTIDE SEQUENCE [LARGE SCALE GENOMIC DNA]</scope>
    <source>
        <strain evidence="9 10">CBS 10342</strain>
    </source>
</reference>
<evidence type="ECO:0000256" key="1">
    <source>
        <dbReference type="ARBA" id="ARBA00004123"/>
    </source>
</evidence>
<dbReference type="AlphaFoldDB" id="A0A167EC91"/>
<dbReference type="CDD" id="cd21692">
    <property type="entry name" value="GINS_B_Sld5"/>
    <property type="match status" value="1"/>
</dbReference>
<dbReference type="Pfam" id="PF16922">
    <property type="entry name" value="SLD5_C"/>
    <property type="match status" value="1"/>
</dbReference>
<name>A0A167EC91_9ASCO</name>
<keyword evidence="4 6" id="KW-0235">DNA replication</keyword>
<accession>A0A167EC91</accession>
<dbReference type="InterPro" id="IPR038749">
    <property type="entry name" value="Sld5_GINS_A"/>
</dbReference>
<comment type="function">
    <text evidence="6">The GINS complex plays an essential role in the initiation of DNA replication.</text>
</comment>
<dbReference type="KEGG" id="slb:AWJ20_4847"/>
<dbReference type="CDD" id="cd11711">
    <property type="entry name" value="GINS_A_Sld5"/>
    <property type="match status" value="1"/>
</dbReference>
<evidence type="ECO:0000256" key="3">
    <source>
        <dbReference type="ARBA" id="ARBA00014804"/>
    </source>
</evidence>
<sequence>MNDTTDIDDIINNLRDDDISNLHSGIEIQSSLDDSFQQTDLTDLKKAWLAERMSPDILAFQTSLIDRLMDRIRIQAAYIEENSMADFHNSGDIKMKLLIVESELERIKFLVRGYLRTRLSKIDKYTIYIIQSGENQQEGNADQFDLRLLLSPQEIQYMERHHRILLNLYNTQFLSALPAQLQRLDDSSGGISMVEEPDLDKPVFIRVLETVERPIRVGLDEITLEKGNIYVLRYSAISKYLIGGEVELI</sequence>
<evidence type="ECO:0000256" key="2">
    <source>
        <dbReference type="ARBA" id="ARBA00008187"/>
    </source>
</evidence>
<dbReference type="Gene3D" id="3.40.5.60">
    <property type="match status" value="1"/>
</dbReference>
<dbReference type="EMBL" id="CP014502">
    <property type="protein sequence ID" value="ANB13896.1"/>
    <property type="molecule type" value="Genomic_DNA"/>
</dbReference>
<dbReference type="OrthoDB" id="338231at2759"/>
<evidence type="ECO:0000256" key="4">
    <source>
        <dbReference type="ARBA" id="ARBA00022705"/>
    </source>
</evidence>
<dbReference type="GO" id="GO:0000727">
    <property type="term" value="P:double-strand break repair via break-induced replication"/>
    <property type="evidence" value="ECO:0007669"/>
    <property type="project" value="TreeGrafter"/>
</dbReference>
<dbReference type="Pfam" id="PF05916">
    <property type="entry name" value="Sld5"/>
    <property type="match status" value="1"/>
</dbReference>
<evidence type="ECO:0000259" key="8">
    <source>
        <dbReference type="Pfam" id="PF16922"/>
    </source>
</evidence>
<dbReference type="PANTHER" id="PTHR21206">
    <property type="entry name" value="SLD5 PROTEIN"/>
    <property type="match status" value="1"/>
</dbReference>
<evidence type="ECO:0000313" key="9">
    <source>
        <dbReference type="EMBL" id="ANB13896.1"/>
    </source>
</evidence>
<comment type="subcellular location">
    <subcellularLocation>
        <location evidence="1 6">Nucleus</location>
    </subcellularLocation>
</comment>
<dbReference type="SUPFAM" id="SSF160059">
    <property type="entry name" value="PriA/YqbF domain"/>
    <property type="match status" value="1"/>
</dbReference>
<dbReference type="Proteomes" id="UP000189580">
    <property type="component" value="Chromosome d"/>
</dbReference>